<name>A0AAD9JN34_9ANNE</name>
<evidence type="ECO:0000256" key="1">
    <source>
        <dbReference type="SAM" id="MobiDB-lite"/>
    </source>
</evidence>
<gene>
    <name evidence="2" type="ORF">LSH36_223g02054</name>
</gene>
<sequence>MAEDSLGMKASGICLTPLLGYGIPANQTVDSIIKDIDNQLSENQSRLKECVLELMELSQNVSGVEEKFTHPTEAVAYIAENRLFDKEMCFDLDSDAVVKLLQSVLRMMEKNPGCEEKVLRQLYELCATEGVAIPYHPSGCDAASQSVVSINTAVDTSEQVSKKLWTDISIKMKQYYSEELKKLPFGERRPVFSFREGRAIHCVQSLCSLIAREKVWSLYHNIRVTQLSQCIQKCIGGSTKSKKSAVIGIIAEQFSSLVGSVVNMMDDDFELFSCNVFADVISPMTALSEIYSDALLDIVSGITSQVLEEIGSSLPAKSPKMDKKKKDDKEMSKSPSDVGFLGHIKVGIMKPQSRSADNLLDDEDQQFSDLQILPGGYLEPIVKFVEQLHVLNCHIDNLHNTLIWQTMGRPLLKTKGKGALKSVLKVNTSHETEEMKKQAFSPRSFEQSGLLPDAIPPPFGATPGMIGIKSESVNVGALKRMYLLSSAQQGSDPVFTFTTLLGTKPLIYAEDVMVFEWRRNFTRLAPDLAKSVENHINTEAEQAQKYLSEIITKNVDVEMVKLVPQLVGGRLDYPVMVAKCINDLLAEIKWLLPLAQAGPQPPFHLVRAGFIDATSVSLKNINVKLNSLSSEVGSKMSYSCQFCVLATLAFIRNQILSIEDSLDNEQQSGKKAFPTLYSQYCQSVDTLSRQIIETHNNILMTSILHDAESNSWQDSKDFYEGERCSFSIQMWYSHLMALRHDLWTTCPPKLSQTMFTAILQESLSLLCQRYVHLKPSYRRTPQFKGDITAILLCTSELLYYGTSQAVRYLDPVHTHQEYYNIHVYCSMLLAALAIVTAPIDSIYKVYKKGFKKKHSRSEEDRNSGYVSHWLSWIRPELFPLGSMIPDSLQTTSALYLQLRLLLTKPEPSWVLLLQSLLMKEYALPIMILSRVAMQHTDCDNEQSSPVQSTQEMNTRRPSGAVIGGQMSADSDKEKVAEIFSSFIEVILQCTEFVSVFTKIMIPVFDRSNSWRVFDVSYTANRLEQLPPWLTAICHSLESFTRRVISPGIHVILDRHNEPVGTEPITLRFKNLPCGCPTLHEPPLGNKGVSHQEVSSHPWADGITSGVSSHPWADGITSEVSQEEVSSHPSADGITSDDDDWCFMATFVHKGEDVYTLPTSIVIFFKAAQRHVAQLGINTPYSSLGIKVLAICLKLQLIRHKEHREKFTTLGRKFLDSTIRFVYPGRLSQEKYLRRSFDLTNDDPLFDVPLEFAENLLMSQASAILSLKNGEENLKKVYNMIHNNQRWILSQLDIKPVLGQRSSPQSSSLIFNLVPPAPEQYNPLQAYHWLGDVPFNQTAIMTFPWDWSALLHSDLGLSQVGFRSLLFNRHDMQDDAYLEENEKKPVESLRRKFHADSPEL</sequence>
<proteinExistence type="predicted"/>
<feature type="region of interest" description="Disordered" evidence="1">
    <location>
        <begin position="939"/>
        <end position="966"/>
    </location>
</feature>
<organism evidence="2 3">
    <name type="scientific">Paralvinella palmiformis</name>
    <dbReference type="NCBI Taxonomy" id="53620"/>
    <lineage>
        <taxon>Eukaryota</taxon>
        <taxon>Metazoa</taxon>
        <taxon>Spiralia</taxon>
        <taxon>Lophotrochozoa</taxon>
        <taxon>Annelida</taxon>
        <taxon>Polychaeta</taxon>
        <taxon>Sedentaria</taxon>
        <taxon>Canalipalpata</taxon>
        <taxon>Terebellida</taxon>
        <taxon>Terebelliformia</taxon>
        <taxon>Alvinellidae</taxon>
        <taxon>Paralvinella</taxon>
    </lineage>
</organism>
<evidence type="ECO:0000313" key="2">
    <source>
        <dbReference type="EMBL" id="KAK2156042.1"/>
    </source>
</evidence>
<reference evidence="2" key="1">
    <citation type="journal article" date="2023" name="Mol. Biol. Evol.">
        <title>Third-Generation Sequencing Reveals the Adaptive Role of the Epigenome in Three Deep-Sea Polychaetes.</title>
        <authorList>
            <person name="Perez M."/>
            <person name="Aroh O."/>
            <person name="Sun Y."/>
            <person name="Lan Y."/>
            <person name="Juniper S.K."/>
            <person name="Young C.R."/>
            <person name="Angers B."/>
            <person name="Qian P.Y."/>
        </authorList>
    </citation>
    <scope>NUCLEOTIDE SEQUENCE</scope>
    <source>
        <strain evidence="2">P08H-3</strain>
    </source>
</reference>
<feature type="compositionally biased region" description="Polar residues" evidence="1">
    <location>
        <begin position="941"/>
        <end position="956"/>
    </location>
</feature>
<dbReference type="PANTHER" id="PTHR33960">
    <property type="entry name" value="SIMILAR TO KIAA0825 PROTEIN"/>
    <property type="match status" value="1"/>
</dbReference>
<dbReference type="Proteomes" id="UP001208570">
    <property type="component" value="Unassembled WGS sequence"/>
</dbReference>
<dbReference type="PANTHER" id="PTHR33960:SF1">
    <property type="entry name" value="SIMILAR TO KIAA0825 PROTEIN"/>
    <property type="match status" value="1"/>
</dbReference>
<dbReference type="Pfam" id="PF14906">
    <property type="entry name" value="DUF4495"/>
    <property type="match status" value="1"/>
</dbReference>
<comment type="caution">
    <text evidence="2">The sequence shown here is derived from an EMBL/GenBank/DDBJ whole genome shotgun (WGS) entry which is preliminary data.</text>
</comment>
<accession>A0AAD9JN34</accession>
<feature type="compositionally biased region" description="Basic and acidic residues" evidence="1">
    <location>
        <begin position="319"/>
        <end position="332"/>
    </location>
</feature>
<protein>
    <submittedName>
        <fullName evidence="2">Uncharacterized protein</fullName>
    </submittedName>
</protein>
<evidence type="ECO:0000313" key="3">
    <source>
        <dbReference type="Proteomes" id="UP001208570"/>
    </source>
</evidence>
<feature type="region of interest" description="Disordered" evidence="1">
    <location>
        <begin position="315"/>
        <end position="335"/>
    </location>
</feature>
<keyword evidence="3" id="KW-1185">Reference proteome</keyword>
<dbReference type="EMBL" id="JAODUP010000223">
    <property type="protein sequence ID" value="KAK2156042.1"/>
    <property type="molecule type" value="Genomic_DNA"/>
</dbReference>
<dbReference type="InterPro" id="IPR027993">
    <property type="entry name" value="DUF4495"/>
</dbReference>